<dbReference type="InterPro" id="IPR027056">
    <property type="entry name" value="Gluconate_2DH_su3"/>
</dbReference>
<dbReference type="Proteomes" id="UP000248790">
    <property type="component" value="Unassembled WGS sequence"/>
</dbReference>
<dbReference type="EMBL" id="QLMC01000003">
    <property type="protein sequence ID" value="RAJ97908.1"/>
    <property type="molecule type" value="Genomic_DNA"/>
</dbReference>
<dbReference type="AlphaFoldDB" id="A0A327X4S5"/>
<name>A0A327X4S5_LARAB</name>
<evidence type="ECO:0000256" key="1">
    <source>
        <dbReference type="SAM" id="SignalP"/>
    </source>
</evidence>
<keyword evidence="1" id="KW-0732">Signal</keyword>
<evidence type="ECO:0000313" key="3">
    <source>
        <dbReference type="Proteomes" id="UP000248790"/>
    </source>
</evidence>
<evidence type="ECO:0000313" key="2">
    <source>
        <dbReference type="EMBL" id="RAJ97908.1"/>
    </source>
</evidence>
<feature type="chain" id="PRO_5016430718" evidence="1">
    <location>
        <begin position="25"/>
        <end position="173"/>
    </location>
</feature>
<keyword evidence="3" id="KW-1185">Reference proteome</keyword>
<dbReference type="Pfam" id="PF13618">
    <property type="entry name" value="Gluconate_2-dh3"/>
    <property type="match status" value="1"/>
</dbReference>
<comment type="caution">
    <text evidence="2">The sequence shown here is derived from an EMBL/GenBank/DDBJ whole genome shotgun (WGS) entry which is preliminary data.</text>
</comment>
<sequence length="173" mass="19189">MKRRTVLKNLIAATGSLVALPAWATGWTPETVGQATYVSLSEELMLAEVVETFIPETTTPGAKTLKVHQFVLRMINDCYDPSAQDVLKQGLIKTDELARQTYSKSFASCDTPQRTDLLRQMGSASDPTTKQFADLVKGLTIRGYTGSEYYMTNVQKYVMAPGFYHGCVDIVYN</sequence>
<organism evidence="2 3">
    <name type="scientific">Larkinella arboricola</name>
    <dbReference type="NCBI Taxonomy" id="643671"/>
    <lineage>
        <taxon>Bacteria</taxon>
        <taxon>Pseudomonadati</taxon>
        <taxon>Bacteroidota</taxon>
        <taxon>Cytophagia</taxon>
        <taxon>Cytophagales</taxon>
        <taxon>Spirosomataceae</taxon>
        <taxon>Larkinella</taxon>
    </lineage>
</organism>
<proteinExistence type="predicted"/>
<accession>A0A327X4S5</accession>
<dbReference type="RefSeq" id="WP_211325311.1">
    <property type="nucleotide sequence ID" value="NZ_QLMC01000003.1"/>
</dbReference>
<gene>
    <name evidence="2" type="ORF">LX87_02815</name>
</gene>
<feature type="signal peptide" evidence="1">
    <location>
        <begin position="1"/>
        <end position="24"/>
    </location>
</feature>
<reference evidence="2 3" key="1">
    <citation type="submission" date="2018-06" db="EMBL/GenBank/DDBJ databases">
        <title>Genomic Encyclopedia of Archaeal and Bacterial Type Strains, Phase II (KMG-II): from individual species to whole genera.</title>
        <authorList>
            <person name="Goeker M."/>
        </authorList>
    </citation>
    <scope>NUCLEOTIDE SEQUENCE [LARGE SCALE GENOMIC DNA]</scope>
    <source>
        <strain evidence="2 3">DSM 21851</strain>
    </source>
</reference>
<protein>
    <submittedName>
        <fullName evidence="2">Gluconate 2-dehydrogenase subunit 3-like protein</fullName>
    </submittedName>
</protein>